<dbReference type="InParanoid" id="A0A669BS35"/>
<keyword evidence="8" id="KW-1185">Reference proteome</keyword>
<reference evidence="8" key="1">
    <citation type="submission" date="2012-01" db="EMBL/GenBank/DDBJ databases">
        <title>The Genome Sequence of Oreochromis niloticus (Nile Tilapia).</title>
        <authorList>
            <consortium name="Broad Institute Genome Assembly Team"/>
            <consortium name="Broad Institute Sequencing Platform"/>
            <person name="Di Palma F."/>
            <person name="Johnson J."/>
            <person name="Lander E.S."/>
            <person name="Lindblad-Toh K."/>
        </authorList>
    </citation>
    <scope>NUCLEOTIDE SEQUENCE [LARGE SCALE GENOMIC DNA]</scope>
</reference>
<evidence type="ECO:0000256" key="4">
    <source>
        <dbReference type="ARBA" id="ARBA00022529"/>
    </source>
</evidence>
<keyword evidence="4" id="KW-0929">Antimicrobial</keyword>
<evidence type="ECO:0000313" key="8">
    <source>
        <dbReference type="Proteomes" id="UP000005207"/>
    </source>
</evidence>
<feature type="signal peptide" evidence="6">
    <location>
        <begin position="1"/>
        <end position="22"/>
    </location>
</feature>
<dbReference type="Ensembl" id="ENSONIT00000059241.1">
    <property type="protein sequence ID" value="ENSONIP00000037231.1"/>
    <property type="gene ID" value="ENSONIG00000038526.1"/>
</dbReference>
<evidence type="ECO:0000256" key="6">
    <source>
        <dbReference type="SAM" id="SignalP"/>
    </source>
</evidence>
<protein>
    <submittedName>
        <fullName evidence="7">Uncharacterized protein</fullName>
    </submittedName>
</protein>
<reference evidence="7" key="2">
    <citation type="submission" date="2025-08" db="UniProtKB">
        <authorList>
            <consortium name="Ensembl"/>
        </authorList>
    </citation>
    <scope>IDENTIFICATION</scope>
</reference>
<dbReference type="GO" id="GO:0005576">
    <property type="term" value="C:extracellular region"/>
    <property type="evidence" value="ECO:0007669"/>
    <property type="project" value="UniProtKB-SubCell"/>
</dbReference>
<keyword evidence="5" id="KW-0044">Antibiotic</keyword>
<organism evidence="7 8">
    <name type="scientific">Oreochromis niloticus</name>
    <name type="common">Nile tilapia</name>
    <name type="synonym">Tilapia nilotica</name>
    <dbReference type="NCBI Taxonomy" id="8128"/>
    <lineage>
        <taxon>Eukaryota</taxon>
        <taxon>Metazoa</taxon>
        <taxon>Chordata</taxon>
        <taxon>Craniata</taxon>
        <taxon>Vertebrata</taxon>
        <taxon>Euteleostomi</taxon>
        <taxon>Actinopterygii</taxon>
        <taxon>Neopterygii</taxon>
        <taxon>Teleostei</taxon>
        <taxon>Neoteleostei</taxon>
        <taxon>Acanthomorphata</taxon>
        <taxon>Ovalentaria</taxon>
        <taxon>Cichlomorphae</taxon>
        <taxon>Cichliformes</taxon>
        <taxon>Cichlidae</taxon>
        <taxon>African cichlids</taxon>
        <taxon>Pseudocrenilabrinae</taxon>
        <taxon>Oreochromini</taxon>
        <taxon>Oreochromis</taxon>
    </lineage>
</organism>
<evidence type="ECO:0000256" key="3">
    <source>
        <dbReference type="ARBA" id="ARBA00022525"/>
    </source>
</evidence>
<dbReference type="Pfam" id="PF08107">
    <property type="entry name" value="Antimicrobial12"/>
    <property type="match status" value="1"/>
</dbReference>
<proteinExistence type="inferred from homology"/>
<comment type="subcellular location">
    <subcellularLocation>
        <location evidence="1">Secreted</location>
    </subcellularLocation>
</comment>
<feature type="chain" id="PRO_5025485429" evidence="6">
    <location>
        <begin position="23"/>
        <end position="102"/>
    </location>
</feature>
<comment type="similarity">
    <text evidence="2">Belongs to the pleurocidin family.</text>
</comment>
<evidence type="ECO:0000256" key="5">
    <source>
        <dbReference type="ARBA" id="ARBA00023022"/>
    </source>
</evidence>
<sequence length="102" mass="11767">MKFVMLFLVLSLVVLMAEPGECSFKRFKSFLGGVKAAFRGAKTAWKGKSILINVALYLFCLFHIRAQKLRENEQQVTNCDQAVHFVDFIYLKPKVCKRYIQS</sequence>
<evidence type="ECO:0000256" key="1">
    <source>
        <dbReference type="ARBA" id="ARBA00004613"/>
    </source>
</evidence>
<name>A0A669BS35_ORENI</name>
<keyword evidence="3" id="KW-0964">Secreted</keyword>
<evidence type="ECO:0000256" key="2">
    <source>
        <dbReference type="ARBA" id="ARBA00007419"/>
    </source>
</evidence>
<dbReference type="InterPro" id="IPR012515">
    <property type="entry name" value="Antimicrobial12"/>
</dbReference>
<dbReference type="Proteomes" id="UP000005207">
    <property type="component" value="Linkage group LG15"/>
</dbReference>
<keyword evidence="6" id="KW-0732">Signal</keyword>
<dbReference type="GO" id="GO:0042742">
    <property type="term" value="P:defense response to bacterium"/>
    <property type="evidence" value="ECO:0007669"/>
    <property type="project" value="UniProtKB-KW"/>
</dbReference>
<reference evidence="7" key="3">
    <citation type="submission" date="2025-09" db="UniProtKB">
        <authorList>
            <consortium name="Ensembl"/>
        </authorList>
    </citation>
    <scope>IDENTIFICATION</scope>
</reference>
<accession>A0A669BS35</accession>
<evidence type="ECO:0000313" key="7">
    <source>
        <dbReference type="Ensembl" id="ENSONIP00000037231.1"/>
    </source>
</evidence>
<dbReference type="AlphaFoldDB" id="A0A669BS35"/>